<comment type="caution">
    <text evidence="2">The sequence shown here is derived from an EMBL/GenBank/DDBJ whole genome shotgun (WGS) entry which is preliminary data.</text>
</comment>
<dbReference type="PANTHER" id="PTHR38030:SF2">
    <property type="entry name" value="PROTOPORPHYRINOGEN IX DEHYDROGENASE [QUINONE]"/>
    <property type="match status" value="1"/>
</dbReference>
<gene>
    <name evidence="2" type="ORF">K340107D12_14090</name>
</gene>
<reference evidence="2 3" key="1">
    <citation type="submission" date="2024-04" db="EMBL/GenBank/DDBJ databases">
        <title>Defined microbial consortia suppress multidrug-resistant proinflammatory Enterobacteriaceae via ecological control.</title>
        <authorList>
            <person name="Furuichi M."/>
            <person name="Kawaguchi T."/>
            <person name="Pust M."/>
            <person name="Yasuma K."/>
            <person name="Plichta D."/>
            <person name="Hasegawa N."/>
            <person name="Ohya T."/>
            <person name="Bhattarai S."/>
            <person name="Sasajima S."/>
            <person name="Aoto Y."/>
            <person name="Tuganbaev T."/>
            <person name="Yaginuma M."/>
            <person name="Ueda M."/>
            <person name="Okahashi N."/>
            <person name="Amafuji K."/>
            <person name="Kiridooshi Y."/>
            <person name="Sugita K."/>
            <person name="Strazar M."/>
            <person name="Skelly A."/>
            <person name="Suda W."/>
            <person name="Hattori M."/>
            <person name="Nakamoto N."/>
            <person name="Caballero S."/>
            <person name="Norman J."/>
            <person name="Olle B."/>
            <person name="Tanoue T."/>
            <person name="Arita M."/>
            <person name="Bucci V."/>
            <person name="Atarashi K."/>
            <person name="Xavier R."/>
            <person name="Honda K."/>
        </authorList>
    </citation>
    <scope>NUCLEOTIDE SEQUENCE [LARGE SCALE GENOMIC DNA]</scope>
    <source>
        <strain evidence="3">k34-0107-D12</strain>
    </source>
</reference>
<proteinExistence type="predicted"/>
<keyword evidence="3" id="KW-1185">Reference proteome</keyword>
<dbReference type="InterPro" id="IPR026816">
    <property type="entry name" value="Flavodoxin_dom"/>
</dbReference>
<evidence type="ECO:0000313" key="2">
    <source>
        <dbReference type="EMBL" id="GAA6498593.1"/>
    </source>
</evidence>
<dbReference type="EMBL" id="BAABZQ010000001">
    <property type="protein sequence ID" value="GAA6498593.1"/>
    <property type="molecule type" value="Genomic_DNA"/>
</dbReference>
<feature type="domain" description="Flavodoxin" evidence="1">
    <location>
        <begin position="5"/>
        <end position="100"/>
    </location>
</feature>
<dbReference type="Pfam" id="PF12724">
    <property type="entry name" value="Flavodoxin_5"/>
    <property type="match status" value="1"/>
</dbReference>
<organism evidence="2 3">
    <name type="scientific">Blautia parvula</name>
    <dbReference type="NCBI Taxonomy" id="2877527"/>
    <lineage>
        <taxon>Bacteria</taxon>
        <taxon>Bacillati</taxon>
        <taxon>Bacillota</taxon>
        <taxon>Clostridia</taxon>
        <taxon>Lachnospirales</taxon>
        <taxon>Lachnospiraceae</taxon>
        <taxon>Blautia</taxon>
    </lineage>
</organism>
<dbReference type="InterPro" id="IPR052200">
    <property type="entry name" value="Protoporphyrinogen_IX_DH"/>
</dbReference>
<evidence type="ECO:0000313" key="3">
    <source>
        <dbReference type="Proteomes" id="UP001600941"/>
    </source>
</evidence>
<dbReference type="Proteomes" id="UP001600941">
    <property type="component" value="Unassembled WGS sequence"/>
</dbReference>
<dbReference type="PANTHER" id="PTHR38030">
    <property type="entry name" value="PROTOPORPHYRINOGEN IX DEHYDROGENASE [MENAQUINONE]"/>
    <property type="match status" value="1"/>
</dbReference>
<accession>A0ABQ0BPY9</accession>
<protein>
    <submittedName>
        <fullName evidence="2">Flavodoxin family protein</fullName>
    </submittedName>
</protein>
<evidence type="ECO:0000259" key="1">
    <source>
        <dbReference type="Pfam" id="PF12724"/>
    </source>
</evidence>
<dbReference type="SUPFAM" id="SSF52218">
    <property type="entry name" value="Flavoproteins"/>
    <property type="match status" value="1"/>
</dbReference>
<dbReference type="Gene3D" id="3.40.50.360">
    <property type="match status" value="1"/>
</dbReference>
<dbReference type="RefSeq" id="WP_390423040.1">
    <property type="nucleotide sequence ID" value="NZ_BAABZQ010000001.1"/>
</dbReference>
<sequence length="150" mass="16692">MNTVIIYASTHHGNTKKIVEKIAEVLSADLVDITKNKNPDITAYDVIGFGSGIYFHSMHKSIQEFISRAAFSAHQKIFLVDTCGVGYKDYTKGIKKVLKEKKIECLGSFQCRGFDTYGIFGKFGGIAKGHPDDNDYVKAENFAKTLMQGR</sequence>
<dbReference type="InterPro" id="IPR029039">
    <property type="entry name" value="Flavoprotein-like_sf"/>
</dbReference>
<name>A0ABQ0BPY9_9FIRM</name>